<dbReference type="STRING" id="1166018.FAES_0866"/>
<evidence type="ECO:0000256" key="6">
    <source>
        <dbReference type="ARBA" id="ARBA00022692"/>
    </source>
</evidence>
<dbReference type="eggNOG" id="COG4585">
    <property type="taxonomic scope" value="Bacteria"/>
</dbReference>
<comment type="catalytic activity">
    <reaction evidence="1">
        <text>ATP + protein L-histidine = ADP + protein N-phospho-L-histidine.</text>
        <dbReference type="EC" id="2.7.13.3"/>
    </reaction>
</comment>
<dbReference type="InterPro" id="IPR003594">
    <property type="entry name" value="HATPase_dom"/>
</dbReference>
<dbReference type="GO" id="GO:0000155">
    <property type="term" value="F:phosphorelay sensor kinase activity"/>
    <property type="evidence" value="ECO:0007669"/>
    <property type="project" value="InterPro"/>
</dbReference>
<dbReference type="PANTHER" id="PTHR24421:SF10">
    <property type="entry name" value="NITRATE_NITRITE SENSOR PROTEIN NARQ"/>
    <property type="match status" value="1"/>
</dbReference>
<evidence type="ECO:0000256" key="13">
    <source>
        <dbReference type="SAM" id="Phobius"/>
    </source>
</evidence>
<reference evidence="15 16" key="1">
    <citation type="journal article" date="2012" name="J. Bacteriol.">
        <title>Genome Sequence of Fibrella aestuarina BUZ 2T, a Filamentous Marine Bacterium.</title>
        <authorList>
            <person name="Filippini M."/>
            <person name="Qi W."/>
            <person name="Blom J."/>
            <person name="Goesmann A."/>
            <person name="Smits T.H."/>
            <person name="Bagheri H.C."/>
        </authorList>
    </citation>
    <scope>NUCLEOTIDE SEQUENCE [LARGE SCALE GENOMIC DNA]</scope>
    <source>
        <strain evidence="16">BUZ 2T</strain>
    </source>
</reference>
<keyword evidence="5 15" id="KW-0808">Transferase</keyword>
<dbReference type="PATRIC" id="fig|1166018.3.peg.2582"/>
<feature type="transmembrane region" description="Helical" evidence="13">
    <location>
        <begin position="182"/>
        <end position="200"/>
    </location>
</feature>
<gene>
    <name evidence="15" type="primary">narQ</name>
    <name evidence="15" type="ORF">FAES_0866</name>
</gene>
<keyword evidence="7" id="KW-0547">Nucleotide-binding</keyword>
<dbReference type="Pfam" id="PF13675">
    <property type="entry name" value="PilJ"/>
    <property type="match status" value="1"/>
</dbReference>
<dbReference type="HOGENOM" id="CLU_039270_0_0_10"/>
<name>I0K424_9BACT</name>
<keyword evidence="8 15" id="KW-0418">Kinase</keyword>
<evidence type="ECO:0000256" key="11">
    <source>
        <dbReference type="ARBA" id="ARBA00023012"/>
    </source>
</evidence>
<evidence type="ECO:0000256" key="1">
    <source>
        <dbReference type="ARBA" id="ARBA00000085"/>
    </source>
</evidence>
<evidence type="ECO:0000256" key="2">
    <source>
        <dbReference type="ARBA" id="ARBA00004141"/>
    </source>
</evidence>
<evidence type="ECO:0000256" key="12">
    <source>
        <dbReference type="ARBA" id="ARBA00023136"/>
    </source>
</evidence>
<feature type="domain" description="Histidine kinase" evidence="14">
    <location>
        <begin position="274"/>
        <end position="470"/>
    </location>
</feature>
<dbReference type="EC" id="2.7.13.3" evidence="3"/>
<proteinExistence type="predicted"/>
<dbReference type="GO" id="GO:0005524">
    <property type="term" value="F:ATP binding"/>
    <property type="evidence" value="ECO:0007669"/>
    <property type="project" value="UniProtKB-KW"/>
</dbReference>
<dbReference type="Pfam" id="PF07730">
    <property type="entry name" value="HisKA_3"/>
    <property type="match status" value="1"/>
</dbReference>
<organism evidence="15 16">
    <name type="scientific">Fibrella aestuarina BUZ 2</name>
    <dbReference type="NCBI Taxonomy" id="1166018"/>
    <lineage>
        <taxon>Bacteria</taxon>
        <taxon>Pseudomonadati</taxon>
        <taxon>Bacteroidota</taxon>
        <taxon>Cytophagia</taxon>
        <taxon>Cytophagales</taxon>
        <taxon>Spirosomataceae</taxon>
        <taxon>Fibrella</taxon>
    </lineage>
</organism>
<dbReference type="InterPro" id="IPR050482">
    <property type="entry name" value="Sensor_HK_TwoCompSys"/>
</dbReference>
<evidence type="ECO:0000256" key="9">
    <source>
        <dbReference type="ARBA" id="ARBA00022840"/>
    </source>
</evidence>
<dbReference type="GO" id="GO:0046983">
    <property type="term" value="F:protein dimerization activity"/>
    <property type="evidence" value="ECO:0007669"/>
    <property type="project" value="InterPro"/>
</dbReference>
<sequence>MLTRLFTYRYILALSLIAGLTIWGQVLIQRQLDKQENDSWLINEAGRQRFRSQMIVKDVLLLVNAPVASIAQETRARLNRTLTQWATYHQQLKSGNLTVRHAQSLNSATIQAMFIRLDPHFGAIQQEARRFAQSTLSPAEARSAVATILQHDPAFLSQMDSIVQQYEAEASQKIAALRQTELLLLAITLLVLVLEAIFIFRPAVRALGQTLGQLTAAQETTQSMNHDLQQSNQALQDAQGKLLRESALRHQQQMNEQVVRMAALMQGQEEERRRLSHDLHDGLGQMLTGLKLLVENVRSVHLLPEKEQRAYANLKDLVIKTIQETRQISNNLMPPVLSDFGLEPALRQLVDQKVRQTGLTILIESEGEVGRLDPAVEIGLYRIAQEALNNAIRHADADEIDVLLQISGDNLLMTISDNGRGVAAAAPESILNGHGLHNMRERARLLNGVFRLASEVDQGTRVIVTIPLGTSPTPDAAVVRRAAVA</sequence>
<dbReference type="InterPro" id="IPR036890">
    <property type="entry name" value="HATPase_C_sf"/>
</dbReference>
<keyword evidence="12 13" id="KW-0472">Membrane</keyword>
<dbReference type="RefSeq" id="WP_015329977.1">
    <property type="nucleotide sequence ID" value="NC_020054.1"/>
</dbReference>
<dbReference type="CDD" id="cd16917">
    <property type="entry name" value="HATPase_UhpB-NarQ-NarX-like"/>
    <property type="match status" value="1"/>
</dbReference>
<keyword evidence="10 13" id="KW-1133">Transmembrane helix</keyword>
<evidence type="ECO:0000256" key="7">
    <source>
        <dbReference type="ARBA" id="ARBA00022741"/>
    </source>
</evidence>
<dbReference type="AlphaFoldDB" id="I0K424"/>
<dbReference type="PROSITE" id="PS50109">
    <property type="entry name" value="HIS_KIN"/>
    <property type="match status" value="1"/>
</dbReference>
<keyword evidence="11" id="KW-0902">Two-component regulatory system</keyword>
<dbReference type="InterPro" id="IPR005467">
    <property type="entry name" value="His_kinase_dom"/>
</dbReference>
<evidence type="ECO:0000313" key="16">
    <source>
        <dbReference type="Proteomes" id="UP000011058"/>
    </source>
</evidence>
<evidence type="ECO:0000259" key="14">
    <source>
        <dbReference type="PROSITE" id="PS50109"/>
    </source>
</evidence>
<dbReference type="OrthoDB" id="9760839at2"/>
<evidence type="ECO:0000256" key="4">
    <source>
        <dbReference type="ARBA" id="ARBA00022553"/>
    </source>
</evidence>
<dbReference type="GO" id="GO:0016020">
    <property type="term" value="C:membrane"/>
    <property type="evidence" value="ECO:0007669"/>
    <property type="project" value="UniProtKB-SubCell"/>
</dbReference>
<dbReference type="InterPro" id="IPR011712">
    <property type="entry name" value="Sig_transdc_His_kin_sub3_dim/P"/>
</dbReference>
<dbReference type="Pfam" id="PF02518">
    <property type="entry name" value="HATPase_c"/>
    <property type="match status" value="1"/>
</dbReference>
<evidence type="ECO:0000256" key="3">
    <source>
        <dbReference type="ARBA" id="ARBA00012438"/>
    </source>
</evidence>
<evidence type="ECO:0000256" key="10">
    <source>
        <dbReference type="ARBA" id="ARBA00022989"/>
    </source>
</evidence>
<accession>I0K424</accession>
<dbReference type="PANTHER" id="PTHR24421">
    <property type="entry name" value="NITRATE/NITRITE SENSOR PROTEIN NARX-RELATED"/>
    <property type="match status" value="1"/>
</dbReference>
<keyword evidence="4" id="KW-0597">Phosphoprotein</keyword>
<evidence type="ECO:0000313" key="15">
    <source>
        <dbReference type="EMBL" id="CCG98877.1"/>
    </source>
</evidence>
<protein>
    <recommendedName>
        <fullName evidence="3">histidine kinase</fullName>
        <ecNumber evidence="3">2.7.13.3</ecNumber>
    </recommendedName>
</protein>
<evidence type="ECO:0000256" key="5">
    <source>
        <dbReference type="ARBA" id="ARBA00022679"/>
    </source>
</evidence>
<dbReference type="Proteomes" id="UP000011058">
    <property type="component" value="Chromosome"/>
</dbReference>
<dbReference type="SMART" id="SM00387">
    <property type="entry name" value="HATPase_c"/>
    <property type="match status" value="1"/>
</dbReference>
<dbReference type="Gene3D" id="1.20.5.1930">
    <property type="match status" value="1"/>
</dbReference>
<keyword evidence="16" id="KW-1185">Reference proteome</keyword>
<feature type="transmembrane region" description="Helical" evidence="13">
    <location>
        <begin position="6"/>
        <end position="28"/>
    </location>
</feature>
<keyword evidence="6 13" id="KW-0812">Transmembrane</keyword>
<dbReference type="EMBL" id="HE796683">
    <property type="protein sequence ID" value="CCG98877.1"/>
    <property type="molecule type" value="Genomic_DNA"/>
</dbReference>
<evidence type="ECO:0000256" key="8">
    <source>
        <dbReference type="ARBA" id="ARBA00022777"/>
    </source>
</evidence>
<keyword evidence="9" id="KW-0067">ATP-binding</keyword>
<dbReference type="SUPFAM" id="SSF55874">
    <property type="entry name" value="ATPase domain of HSP90 chaperone/DNA topoisomerase II/histidine kinase"/>
    <property type="match status" value="1"/>
</dbReference>
<comment type="subcellular location">
    <subcellularLocation>
        <location evidence="2">Membrane</location>
        <topology evidence="2">Multi-pass membrane protein</topology>
    </subcellularLocation>
</comment>
<dbReference type="KEGG" id="fae:FAES_0866"/>
<dbReference type="Gene3D" id="3.30.565.10">
    <property type="entry name" value="Histidine kinase-like ATPase, C-terminal domain"/>
    <property type="match status" value="1"/>
</dbReference>
<dbReference type="InterPro" id="IPR029095">
    <property type="entry name" value="NarX-like_N"/>
</dbReference>